<accession>A0A1V3BWR3</accession>
<dbReference type="EMBL" id="MCOK01000001">
    <property type="protein sequence ID" value="OOC52560.1"/>
    <property type="molecule type" value="Genomic_DNA"/>
</dbReference>
<evidence type="ECO:0000313" key="2">
    <source>
        <dbReference type="Proteomes" id="UP000189004"/>
    </source>
</evidence>
<dbReference type="Proteomes" id="UP000189004">
    <property type="component" value="Unassembled WGS sequence"/>
</dbReference>
<name>A0A1V3BWR3_9ACTN</name>
<dbReference type="AlphaFoldDB" id="A0A1V3BWR3"/>
<sequence length="308" mass="34195">MYEYEYEFVFVLDGISLDDHDAVRSLSENLGALVSTFHGVPRMSVSGEGKSAVAAAFAVVKRAYELVPSMRIVRLDRDMVGVSDIAELTGRTRQNVTQWVHGQRHDGVPFPRPETVVGRSLAWLWPEVNEWLRGLDLDDGLNWPTRDEMTEIDWGLRNFRAIRLNLVLHSDGADVRRIARHLAEHARTNPEFIRYLLVNPQVCDAGGKYTVFVCSPRNEAVEVFRRLDSFPHPVVLATVSGKRIHAFVMEGDEDEGGETTELVPGMTVRDWLGMIALSPGRGFTVARRGGTAGAATIAARSPMDLVGA</sequence>
<gene>
    <name evidence="1" type="ORF">NOSIN_00885</name>
</gene>
<reference evidence="2" key="1">
    <citation type="submission" date="2016-08" db="EMBL/GenBank/DDBJ databases">
        <authorList>
            <person name="Tokovenko B."/>
            <person name="Kalinowski J."/>
        </authorList>
    </citation>
    <scope>NUCLEOTIDE SEQUENCE [LARGE SCALE GENOMIC DNA]</scope>
    <source>
        <strain evidence="2">UTMC102</strain>
    </source>
</reference>
<proteinExistence type="predicted"/>
<organism evidence="1 2">
    <name type="scientific">Nocardiopsis sinuspersici</name>
    <dbReference type="NCBI Taxonomy" id="501010"/>
    <lineage>
        <taxon>Bacteria</taxon>
        <taxon>Bacillati</taxon>
        <taxon>Actinomycetota</taxon>
        <taxon>Actinomycetes</taxon>
        <taxon>Streptosporangiales</taxon>
        <taxon>Nocardiopsidaceae</taxon>
        <taxon>Nocardiopsis</taxon>
    </lineage>
</organism>
<dbReference type="OrthoDB" id="3727407at2"/>
<dbReference type="RefSeq" id="WP_077688906.1">
    <property type="nucleotide sequence ID" value="NZ_MCOK01000001.1"/>
</dbReference>
<keyword evidence="2" id="KW-1185">Reference proteome</keyword>
<dbReference type="STRING" id="501010.NOSIN_00885"/>
<evidence type="ECO:0000313" key="1">
    <source>
        <dbReference type="EMBL" id="OOC52560.1"/>
    </source>
</evidence>
<comment type="caution">
    <text evidence="1">The sequence shown here is derived from an EMBL/GenBank/DDBJ whole genome shotgun (WGS) entry which is preliminary data.</text>
</comment>
<protein>
    <submittedName>
        <fullName evidence="1">Uncharacterized protein</fullName>
    </submittedName>
</protein>